<evidence type="ECO:0000256" key="1">
    <source>
        <dbReference type="SAM" id="MobiDB-lite"/>
    </source>
</evidence>
<dbReference type="Proteomes" id="UP001138500">
    <property type="component" value="Unassembled WGS sequence"/>
</dbReference>
<gene>
    <name evidence="2" type="ORF">Tdes44962_MAKER02849</name>
</gene>
<reference evidence="2 3" key="1">
    <citation type="journal article" date="2018" name="IMA Fungus">
        <title>IMA Genome-F 10: Nine draft genome sequences of Claviceps purpurea s.lat., including C. arundinis, C. humidiphila, and C. cf. spartinae, pseudomolecules for the pitch canker pathogen Fusarium circinatum, draft genome of Davidsoniella eucalypti, Grosmannia galeiformis, Quambalaria eucalypti, and Teratosphaeria destructans.</title>
        <authorList>
            <person name="Wingfield B.D."/>
            <person name="Liu M."/>
            <person name="Nguyen H.D."/>
            <person name="Lane F.A."/>
            <person name="Morgan S.W."/>
            <person name="De Vos L."/>
            <person name="Wilken P.M."/>
            <person name="Duong T.A."/>
            <person name="Aylward J."/>
            <person name="Coetzee M.P."/>
            <person name="Dadej K."/>
            <person name="De Beer Z.W."/>
            <person name="Findlay W."/>
            <person name="Havenga M."/>
            <person name="Kolarik M."/>
            <person name="Menzies J.G."/>
            <person name="Naidoo K."/>
            <person name="Pochopski O."/>
            <person name="Shoukouhi P."/>
            <person name="Santana Q.C."/>
            <person name="Seifert K.A."/>
            <person name="Soal N."/>
            <person name="Steenkamp E.T."/>
            <person name="Tatham C.T."/>
            <person name="van der Nest M.A."/>
            <person name="Wingfield M.J."/>
        </authorList>
    </citation>
    <scope>NUCLEOTIDE SEQUENCE [LARGE SCALE GENOMIC DNA]</scope>
    <source>
        <strain evidence="2">CMW44962</strain>
    </source>
</reference>
<accession>A0A9W7SRR4</accession>
<dbReference type="AlphaFoldDB" id="A0A9W7SRR4"/>
<feature type="compositionally biased region" description="Acidic residues" evidence="1">
    <location>
        <begin position="262"/>
        <end position="271"/>
    </location>
</feature>
<dbReference type="EMBL" id="RIBY02001879">
    <property type="protein sequence ID" value="KAH9827403.1"/>
    <property type="molecule type" value="Genomic_DNA"/>
</dbReference>
<feature type="compositionally biased region" description="Basic and acidic residues" evidence="1">
    <location>
        <begin position="279"/>
        <end position="289"/>
    </location>
</feature>
<feature type="region of interest" description="Disordered" evidence="1">
    <location>
        <begin position="261"/>
        <end position="289"/>
    </location>
</feature>
<keyword evidence="3" id="KW-1185">Reference proteome</keyword>
<reference evidence="2 3" key="2">
    <citation type="journal article" date="2021" name="Curr. Genet.">
        <title>Genetic response to nitrogen starvation in the aggressive Eucalyptus foliar pathogen Teratosphaeria destructans.</title>
        <authorList>
            <person name="Havenga M."/>
            <person name="Wingfield B.D."/>
            <person name="Wingfield M.J."/>
            <person name="Dreyer L.L."/>
            <person name="Roets F."/>
            <person name="Aylward J."/>
        </authorList>
    </citation>
    <scope>NUCLEOTIDE SEQUENCE [LARGE SCALE GENOMIC DNA]</scope>
    <source>
        <strain evidence="2">CMW44962</strain>
    </source>
</reference>
<protein>
    <submittedName>
        <fullName evidence="2">Uncharacterized protein</fullName>
    </submittedName>
</protein>
<evidence type="ECO:0000313" key="3">
    <source>
        <dbReference type="Proteomes" id="UP001138500"/>
    </source>
</evidence>
<sequence>MVVDPIGGRGLAVREHGRLHLAYDDGARVYETLHWECMGGRGWVEMIPCSVAIRRPHASHVEDVLDSETYAGERLVRRLGEVQPTGDRDGEVPTGDVGRKHVVRAVVGRDQRLGEGASIVGVEPPGLVDGPGGRDEVWSGRDGGGSVRHGAAIHGLGAIRTVRVPAAVLRSCLPATRGLNVDRFRESLGEDIVDARPLGKNAGDITLVVCDHDREWCQSARAHGFVGRRRDGGDGFGGKIVRHAIQLDVCPVDASVAARAIEEEEEEEEEEASRLAKNTRIDRETILSP</sequence>
<name>A0A9W7SRR4_9PEZI</name>
<evidence type="ECO:0000313" key="2">
    <source>
        <dbReference type="EMBL" id="KAH9827403.1"/>
    </source>
</evidence>
<proteinExistence type="predicted"/>
<organism evidence="2 3">
    <name type="scientific">Teratosphaeria destructans</name>
    <dbReference type="NCBI Taxonomy" id="418781"/>
    <lineage>
        <taxon>Eukaryota</taxon>
        <taxon>Fungi</taxon>
        <taxon>Dikarya</taxon>
        <taxon>Ascomycota</taxon>
        <taxon>Pezizomycotina</taxon>
        <taxon>Dothideomycetes</taxon>
        <taxon>Dothideomycetidae</taxon>
        <taxon>Mycosphaerellales</taxon>
        <taxon>Teratosphaeriaceae</taxon>
        <taxon>Teratosphaeria</taxon>
    </lineage>
</organism>
<comment type="caution">
    <text evidence="2">The sequence shown here is derived from an EMBL/GenBank/DDBJ whole genome shotgun (WGS) entry which is preliminary data.</text>
</comment>